<evidence type="ECO:0000313" key="1">
    <source>
        <dbReference type="EMBL" id="GCD42435.1"/>
    </source>
</evidence>
<dbReference type="RefSeq" id="WP_125053812.1">
    <property type="nucleotide sequence ID" value="NZ_BHZD01000001.1"/>
</dbReference>
<reference evidence="1 2" key="1">
    <citation type="submission" date="2018-11" db="EMBL/GenBank/DDBJ databases">
        <title>Whole genome sequence of Streptomyces paromomycinus NBRC 15454(T).</title>
        <authorList>
            <person name="Komaki H."/>
            <person name="Tamura T."/>
        </authorList>
    </citation>
    <scope>NUCLEOTIDE SEQUENCE [LARGE SCALE GENOMIC DNA]</scope>
    <source>
        <strain evidence="1 2">NBRC 15454</strain>
    </source>
</reference>
<sequence>MTETIVSPTRQLGSWQLSSTVPRSAPDVRPDVHLLRPGQRVRLEYTGDLLEQLLAALDGIKDGR</sequence>
<dbReference type="Proteomes" id="UP000286746">
    <property type="component" value="Unassembled WGS sequence"/>
</dbReference>
<organism evidence="1 2">
    <name type="scientific">Streptomyces paromomycinus</name>
    <name type="common">Streptomyces rimosus subsp. paromomycinus</name>
    <dbReference type="NCBI Taxonomy" id="92743"/>
    <lineage>
        <taxon>Bacteria</taxon>
        <taxon>Bacillati</taxon>
        <taxon>Actinomycetota</taxon>
        <taxon>Actinomycetes</taxon>
        <taxon>Kitasatosporales</taxon>
        <taxon>Streptomycetaceae</taxon>
        <taxon>Streptomyces</taxon>
    </lineage>
</organism>
<dbReference type="AlphaFoldDB" id="A0A401VZH1"/>
<proteinExistence type="predicted"/>
<keyword evidence="2" id="KW-1185">Reference proteome</keyword>
<dbReference type="EMBL" id="BHZD01000001">
    <property type="protein sequence ID" value="GCD42435.1"/>
    <property type="molecule type" value="Genomic_DNA"/>
</dbReference>
<accession>A0A401VZH1</accession>
<evidence type="ECO:0000313" key="2">
    <source>
        <dbReference type="Proteomes" id="UP000286746"/>
    </source>
</evidence>
<gene>
    <name evidence="1" type="ORF">GKJPGBOP_02098</name>
</gene>
<protein>
    <submittedName>
        <fullName evidence="1">Uncharacterized protein</fullName>
    </submittedName>
</protein>
<comment type="caution">
    <text evidence="1">The sequence shown here is derived from an EMBL/GenBank/DDBJ whole genome shotgun (WGS) entry which is preliminary data.</text>
</comment>
<name>A0A401VZH1_STREY</name>